<dbReference type="Pfam" id="PF03796">
    <property type="entry name" value="DnaB_C"/>
    <property type="match status" value="1"/>
</dbReference>
<sequence>MYKYKQENYHFSPHNCLAEEILLGTILIYPNIFSKISHRINCNSFFLECHQIIYRNLNSLNKNKKLDLVNILYILNEKEILKYIGGMDKIIEMMKQSQIFISSTNTIIYIQEIIELINRNYTKRLMIQYGYNMIQLAFINKLPNYVVYNKASYYLNSVVDRVPKKNITNVKDLIGKFLIESNNKNIFTKFDESFKCGFKEIDKLTHGFSKGDLIILAGRPSMGKTSFAINIAYYTISNYILGLCIFSLEMSKEQIFNKLISIASQIPIYKIVSNQITNQEWESLRTICNKLLNYTIYINDNPNLSIDKIIYTCQTLSKDKNYIQMMIIDYLQLIQIENTNNISRSQELSYITRKLKILAQQLNIPIIVLSQLNRSIENRVNKKPMLSDLKESGCIEHNQLINFNIINEIHIKYFLYNNSIITSYLYNVLDYINNKCLKKIHTSYKNNYKIVVKQINTITTNNHQIFSRKHWLREDKISERELIYTYLTKKTKYLHGYYLIYVNNIYFFQYSQVYDIILPKHRNFVSNDIIVHNSIEQDADIVMILYKSTYEYNIENNESIITDMILCKNRNGPTGSCKFLFTPKNTHFKDFKEKTNIISL</sequence>
<dbReference type="SUPFAM" id="SSF48024">
    <property type="entry name" value="N-terminal domain of DnaB helicase"/>
    <property type="match status" value="1"/>
</dbReference>
<dbReference type="InterPro" id="IPR036844">
    <property type="entry name" value="Hint_dom_sf"/>
</dbReference>
<dbReference type="InterPro" id="IPR003586">
    <property type="entry name" value="Hint_dom_C"/>
</dbReference>
<evidence type="ECO:0000256" key="9">
    <source>
        <dbReference type="ARBA" id="ARBA00023125"/>
    </source>
</evidence>
<dbReference type="SMART" id="SM00305">
    <property type="entry name" value="HintC"/>
    <property type="match status" value="1"/>
</dbReference>
<keyword evidence="7 13" id="KW-0347">Helicase</keyword>
<keyword evidence="8 13" id="KW-0067">ATP-binding</keyword>
<dbReference type="Gene3D" id="3.40.50.300">
    <property type="entry name" value="P-loop containing nucleotide triphosphate hydrolases"/>
    <property type="match status" value="2"/>
</dbReference>
<dbReference type="NCBIfam" id="TIGR00665">
    <property type="entry name" value="DnaB"/>
    <property type="match status" value="1"/>
</dbReference>
<keyword evidence="3 13" id="KW-0235">DNA replication</keyword>
<dbReference type="PANTHER" id="PTHR30153:SF2">
    <property type="entry name" value="REPLICATIVE DNA HELICASE"/>
    <property type="match status" value="1"/>
</dbReference>
<feature type="domain" description="SF4 helicase" evidence="15">
    <location>
        <begin position="534"/>
        <end position="595"/>
    </location>
</feature>
<evidence type="ECO:0000256" key="4">
    <source>
        <dbReference type="ARBA" id="ARBA00022737"/>
    </source>
</evidence>
<geneLocation type="chloroplast" evidence="16"/>
<dbReference type="Pfam" id="PF00772">
    <property type="entry name" value="DnaB"/>
    <property type="match status" value="1"/>
</dbReference>
<dbReference type="InterPro" id="IPR007694">
    <property type="entry name" value="DNA_helicase_DnaB-like_C"/>
</dbReference>
<dbReference type="GO" id="GO:0003677">
    <property type="term" value="F:DNA binding"/>
    <property type="evidence" value="ECO:0007669"/>
    <property type="project" value="UniProtKB-UniRule"/>
</dbReference>
<evidence type="ECO:0000313" key="16">
    <source>
        <dbReference type="EMBL" id="QJH88362.1"/>
    </source>
</evidence>
<keyword evidence="14" id="KW-0812">Transmembrane</keyword>
<keyword evidence="9 13" id="KW-0238">DNA-binding</keyword>
<dbReference type="InterPro" id="IPR016136">
    <property type="entry name" value="DNA_helicase_N/primase_C"/>
</dbReference>
<comment type="function">
    <text evidence="13">The main replicative DNA helicase, it participates in initiation and elongation during chromosome replication. Travels ahead of the DNA replisome, separating dsDNA into templates for DNA synthesis. A processive ATP-dependent 5'-3' DNA helicase it has DNA-dependent ATPase activity.</text>
</comment>
<evidence type="ECO:0000256" key="8">
    <source>
        <dbReference type="ARBA" id="ARBA00022840"/>
    </source>
</evidence>
<dbReference type="InterPro" id="IPR027417">
    <property type="entry name" value="P-loop_NTPase"/>
</dbReference>
<dbReference type="GO" id="GO:0016787">
    <property type="term" value="F:hydrolase activity"/>
    <property type="evidence" value="ECO:0007669"/>
    <property type="project" value="UniProtKB-KW"/>
</dbReference>
<proteinExistence type="inferred from homology"/>
<dbReference type="PROSITE" id="PS50818">
    <property type="entry name" value="INTEIN_C_TER"/>
    <property type="match status" value="1"/>
</dbReference>
<dbReference type="NCBIfam" id="TIGR01443">
    <property type="entry name" value="intein_Cterm"/>
    <property type="match status" value="1"/>
</dbReference>
<evidence type="ECO:0000256" key="11">
    <source>
        <dbReference type="ARBA" id="ARBA00044940"/>
    </source>
</evidence>
<dbReference type="InterPro" id="IPR007692">
    <property type="entry name" value="DNA_helicase_DnaB"/>
</dbReference>
<reference evidence="16" key="1">
    <citation type="journal article" date="2020" name="J. Phycol.">
        <title>The Organelle Genomes in the Photosynthetic Red Algal Parasite Pterocladiophila hemisphaerica (Florideophyceae, Rhodophyta) Have Elevated Substitution Rates and Extreme Gene Loss in the Plastid Genome.</title>
        <authorList>
            <person name="Preuss M."/>
            <person name="Verbruggen H."/>
            <person name="Zuccarello G.C."/>
        </authorList>
    </citation>
    <scope>NUCLEOTIDE SEQUENCE</scope>
</reference>
<keyword evidence="14" id="KW-0472">Membrane</keyword>
<dbReference type="Gene3D" id="1.10.860.10">
    <property type="entry name" value="DNAb Helicase, Chain A"/>
    <property type="match status" value="1"/>
</dbReference>
<evidence type="ECO:0000256" key="10">
    <source>
        <dbReference type="ARBA" id="ARBA00023235"/>
    </source>
</evidence>
<dbReference type="AlphaFoldDB" id="A0A6M3WW87"/>
<evidence type="ECO:0000256" key="13">
    <source>
        <dbReference type="RuleBase" id="RU362085"/>
    </source>
</evidence>
<comment type="similarity">
    <text evidence="1 13">Belongs to the helicase family. DnaB subfamily.</text>
</comment>
<dbReference type="InterPro" id="IPR030934">
    <property type="entry name" value="Intein_C"/>
</dbReference>
<dbReference type="GO" id="GO:0005829">
    <property type="term" value="C:cytosol"/>
    <property type="evidence" value="ECO:0007669"/>
    <property type="project" value="TreeGrafter"/>
</dbReference>
<dbReference type="EMBL" id="MT117916">
    <property type="protein sequence ID" value="QJH88362.1"/>
    <property type="molecule type" value="Genomic_DNA"/>
</dbReference>
<dbReference type="GO" id="GO:0043139">
    <property type="term" value="F:5'-3' DNA helicase activity"/>
    <property type="evidence" value="ECO:0007669"/>
    <property type="project" value="UniProtKB-EC"/>
</dbReference>
<comment type="catalytic activity">
    <reaction evidence="12 13">
        <text>ATP + H2O = ADP + phosphate + H(+)</text>
        <dbReference type="Rhea" id="RHEA:13065"/>
        <dbReference type="ChEBI" id="CHEBI:15377"/>
        <dbReference type="ChEBI" id="CHEBI:15378"/>
        <dbReference type="ChEBI" id="CHEBI:30616"/>
        <dbReference type="ChEBI" id="CHEBI:43474"/>
        <dbReference type="ChEBI" id="CHEBI:456216"/>
        <dbReference type="EC" id="5.6.2.3"/>
    </reaction>
</comment>
<organism evidence="16">
    <name type="scientific">Pterocladia lucida</name>
    <name type="common">Red seaweed</name>
    <name type="synonym">Fucus lucidus</name>
    <dbReference type="NCBI Taxonomy" id="31408"/>
    <lineage>
        <taxon>Eukaryota</taxon>
        <taxon>Rhodophyta</taxon>
        <taxon>Florideophyceae</taxon>
        <taxon>Rhodymeniophycidae</taxon>
        <taxon>Gelidiales</taxon>
        <taxon>Pterocladiaceae</taxon>
        <taxon>Pterocladia</taxon>
    </lineage>
</organism>
<evidence type="ECO:0000259" key="15">
    <source>
        <dbReference type="PROSITE" id="PS51199"/>
    </source>
</evidence>
<feature type="domain" description="SF4 helicase" evidence="15">
    <location>
        <begin position="187"/>
        <end position="393"/>
    </location>
</feature>
<accession>A0A6M3WW87</accession>
<keyword evidence="10" id="KW-0413">Isomerase</keyword>
<dbReference type="InterPro" id="IPR036185">
    <property type="entry name" value="DNA_heli_DnaB-like_N_sf"/>
</dbReference>
<dbReference type="GO" id="GO:0005524">
    <property type="term" value="F:ATP binding"/>
    <property type="evidence" value="ECO:0007669"/>
    <property type="project" value="UniProtKB-UniRule"/>
</dbReference>
<comment type="function">
    <text evidence="11">The intein is an endonuclease.</text>
</comment>
<keyword evidence="5 13" id="KW-0547">Nucleotide-binding</keyword>
<keyword evidence="6 13" id="KW-0378">Hydrolase</keyword>
<evidence type="ECO:0000256" key="14">
    <source>
        <dbReference type="SAM" id="Phobius"/>
    </source>
</evidence>
<evidence type="ECO:0000256" key="3">
    <source>
        <dbReference type="ARBA" id="ARBA00022705"/>
    </source>
</evidence>
<gene>
    <name evidence="16" type="primary">dnaB</name>
</gene>
<keyword evidence="16" id="KW-0934">Plastid</keyword>
<keyword evidence="14" id="KW-1133">Transmembrane helix</keyword>
<keyword evidence="4" id="KW-0677">Repeat</keyword>
<evidence type="ECO:0000256" key="12">
    <source>
        <dbReference type="ARBA" id="ARBA00048954"/>
    </source>
</evidence>
<dbReference type="EC" id="5.6.2.3" evidence="13"/>
<protein>
    <recommendedName>
        <fullName evidence="13">Replicative DNA helicase</fullName>
        <ecNumber evidence="13">5.6.2.3</ecNumber>
    </recommendedName>
</protein>
<dbReference type="SUPFAM" id="SSF52540">
    <property type="entry name" value="P-loop containing nucleoside triphosphate hydrolases"/>
    <property type="match status" value="1"/>
</dbReference>
<dbReference type="SUPFAM" id="SSF51294">
    <property type="entry name" value="Hedgehog/intein (Hint) domain"/>
    <property type="match status" value="1"/>
</dbReference>
<dbReference type="GO" id="GO:0006269">
    <property type="term" value="P:DNA replication, synthesis of primer"/>
    <property type="evidence" value="ECO:0007669"/>
    <property type="project" value="UniProtKB-UniRule"/>
</dbReference>
<dbReference type="PANTHER" id="PTHR30153">
    <property type="entry name" value="REPLICATIVE DNA HELICASE DNAB"/>
    <property type="match status" value="1"/>
</dbReference>
<dbReference type="PROSITE" id="PS51199">
    <property type="entry name" value="SF4_HELICASE"/>
    <property type="match status" value="2"/>
</dbReference>
<dbReference type="CDD" id="cd00984">
    <property type="entry name" value="DnaB_C"/>
    <property type="match status" value="1"/>
</dbReference>
<keyword evidence="16" id="KW-0150">Chloroplast</keyword>
<evidence type="ECO:0000256" key="6">
    <source>
        <dbReference type="ARBA" id="ARBA00022801"/>
    </source>
</evidence>
<evidence type="ECO:0000256" key="2">
    <source>
        <dbReference type="ARBA" id="ARBA00022515"/>
    </source>
</evidence>
<feature type="transmembrane region" description="Helical" evidence="14">
    <location>
        <begin position="227"/>
        <end position="248"/>
    </location>
</feature>
<evidence type="ECO:0000256" key="5">
    <source>
        <dbReference type="ARBA" id="ARBA00022741"/>
    </source>
</evidence>
<evidence type="ECO:0000256" key="1">
    <source>
        <dbReference type="ARBA" id="ARBA00008428"/>
    </source>
</evidence>
<dbReference type="InterPro" id="IPR007693">
    <property type="entry name" value="DNA_helicase_DnaB-like_N"/>
</dbReference>
<keyword evidence="2 13" id="KW-0639">Primosome</keyword>
<name>A0A6M3WW87_PTELU</name>
<evidence type="ECO:0000256" key="7">
    <source>
        <dbReference type="ARBA" id="ARBA00022806"/>
    </source>
</evidence>